<dbReference type="RefSeq" id="WP_060192540.1">
    <property type="nucleotide sequence ID" value="NZ_LPHD01000049.1"/>
</dbReference>
<reference evidence="4 5" key="1">
    <citation type="submission" date="2015-11" db="EMBL/GenBank/DDBJ databases">
        <title>Expanding the genomic diversity of Burkholderia species for the development of highly accurate diagnostics.</title>
        <authorList>
            <person name="Sahl J."/>
            <person name="Keim P."/>
            <person name="Wagner D."/>
        </authorList>
    </citation>
    <scope>NUCLEOTIDE SEQUENCE [LARGE SCALE GENOMIC DNA]</scope>
    <source>
        <strain evidence="4 5">MSMB2087WGS</strain>
    </source>
</reference>
<dbReference type="InterPro" id="IPR012816">
    <property type="entry name" value="NADAR"/>
</dbReference>
<comment type="catalytic activity">
    <reaction evidence="1">
        <text>5-amino-6-(5-phospho-D-ribosylamino)uracil + H2O = 5,6-diaminouracil + D-ribose 5-phosphate</text>
        <dbReference type="Rhea" id="RHEA:55020"/>
        <dbReference type="ChEBI" id="CHEBI:15377"/>
        <dbReference type="ChEBI" id="CHEBI:46252"/>
        <dbReference type="ChEBI" id="CHEBI:58453"/>
        <dbReference type="ChEBI" id="CHEBI:78346"/>
    </reaction>
</comment>
<evidence type="ECO:0000259" key="3">
    <source>
        <dbReference type="Pfam" id="PF08719"/>
    </source>
</evidence>
<dbReference type="CDD" id="cd15457">
    <property type="entry name" value="NADAR"/>
    <property type="match status" value="1"/>
</dbReference>
<evidence type="ECO:0000256" key="2">
    <source>
        <dbReference type="ARBA" id="ARBA00000751"/>
    </source>
</evidence>
<comment type="caution">
    <text evidence="4">The sequence shown here is derived from an EMBL/GenBank/DDBJ whole genome shotgun (WGS) entry which is preliminary data.</text>
</comment>
<comment type="catalytic activity">
    <reaction evidence="2">
        <text>2,5-diamino-6-hydroxy-4-(5-phosphoribosylamino)-pyrimidine + H2O = 2,5,6-triamino-4-hydroxypyrimidine + D-ribose 5-phosphate</text>
        <dbReference type="Rhea" id="RHEA:23436"/>
        <dbReference type="ChEBI" id="CHEBI:15377"/>
        <dbReference type="ChEBI" id="CHEBI:58614"/>
        <dbReference type="ChEBI" id="CHEBI:78346"/>
        <dbReference type="ChEBI" id="CHEBI:137796"/>
    </reaction>
</comment>
<feature type="domain" description="NADAR" evidence="3">
    <location>
        <begin position="10"/>
        <end position="159"/>
    </location>
</feature>
<dbReference type="EMBL" id="LPHD01000049">
    <property type="protein sequence ID" value="KWA84142.1"/>
    <property type="molecule type" value="Genomic_DNA"/>
</dbReference>
<dbReference type="NCBIfam" id="TIGR02464">
    <property type="entry name" value="ribofla_fusion"/>
    <property type="match status" value="1"/>
</dbReference>
<evidence type="ECO:0000313" key="5">
    <source>
        <dbReference type="Proteomes" id="UP000060630"/>
    </source>
</evidence>
<accession>A0A106QDD7</accession>
<sequence>MKITETLVLFYGQSEFYSNWNKKGFTVKDIRFANGEQYLMYCKAMFFGDAETAAKILAEPDPKEVKKLGRAVKGYVDAQWAANRLRFMRRGLLEKARQNPEIKEQLLATGHRVLVEASPVDTIWGIGLSEKDPRALEPAQWRGQNLLGQAWMWVRAELRAEMELAA</sequence>
<organism evidence="4 5">
    <name type="scientific">Burkholderia ubonensis</name>
    <dbReference type="NCBI Taxonomy" id="101571"/>
    <lineage>
        <taxon>Bacteria</taxon>
        <taxon>Pseudomonadati</taxon>
        <taxon>Pseudomonadota</taxon>
        <taxon>Betaproteobacteria</taxon>
        <taxon>Burkholderiales</taxon>
        <taxon>Burkholderiaceae</taxon>
        <taxon>Burkholderia</taxon>
        <taxon>Burkholderia cepacia complex</taxon>
    </lineage>
</organism>
<gene>
    <name evidence="4" type="ORF">WL29_22525</name>
</gene>
<evidence type="ECO:0000256" key="1">
    <source>
        <dbReference type="ARBA" id="ARBA00000022"/>
    </source>
</evidence>
<dbReference type="Gene3D" id="1.10.357.40">
    <property type="entry name" value="YbiA-like"/>
    <property type="match status" value="1"/>
</dbReference>
<dbReference type="InterPro" id="IPR037238">
    <property type="entry name" value="YbiA-like_sf"/>
</dbReference>
<evidence type="ECO:0000313" key="4">
    <source>
        <dbReference type="EMBL" id="KWA84142.1"/>
    </source>
</evidence>
<dbReference type="SUPFAM" id="SSF143990">
    <property type="entry name" value="YbiA-like"/>
    <property type="match status" value="1"/>
</dbReference>
<name>A0A106QDD7_9BURK</name>
<dbReference type="AlphaFoldDB" id="A0A106QDD7"/>
<dbReference type="Pfam" id="PF08719">
    <property type="entry name" value="NADAR"/>
    <property type="match status" value="1"/>
</dbReference>
<protein>
    <recommendedName>
        <fullName evidence="3">NADAR domain-containing protein</fullName>
    </recommendedName>
</protein>
<proteinExistence type="predicted"/>
<dbReference type="Proteomes" id="UP000060630">
    <property type="component" value="Unassembled WGS sequence"/>
</dbReference>